<dbReference type="AlphaFoldDB" id="A0A0W8FU26"/>
<protein>
    <submittedName>
        <fullName evidence="1">Uncharacterized protein</fullName>
    </submittedName>
</protein>
<evidence type="ECO:0000313" key="1">
    <source>
        <dbReference type="EMBL" id="KUG24437.1"/>
    </source>
</evidence>
<gene>
    <name evidence="1" type="ORF">ASZ90_005767</name>
</gene>
<accession>A0A0W8FU26</accession>
<reference evidence="1" key="1">
    <citation type="journal article" date="2015" name="Proc. Natl. Acad. Sci. U.S.A.">
        <title>Networks of energetic and metabolic interactions define dynamics in microbial communities.</title>
        <authorList>
            <person name="Embree M."/>
            <person name="Liu J.K."/>
            <person name="Al-Bassam M.M."/>
            <person name="Zengler K."/>
        </authorList>
    </citation>
    <scope>NUCLEOTIDE SEQUENCE</scope>
</reference>
<name>A0A0W8FU26_9ZZZZ</name>
<organism evidence="1">
    <name type="scientific">hydrocarbon metagenome</name>
    <dbReference type="NCBI Taxonomy" id="938273"/>
    <lineage>
        <taxon>unclassified sequences</taxon>
        <taxon>metagenomes</taxon>
        <taxon>ecological metagenomes</taxon>
    </lineage>
</organism>
<dbReference type="EMBL" id="LNQE01000848">
    <property type="protein sequence ID" value="KUG24437.1"/>
    <property type="molecule type" value="Genomic_DNA"/>
</dbReference>
<proteinExistence type="predicted"/>
<comment type="caution">
    <text evidence="1">The sequence shown here is derived from an EMBL/GenBank/DDBJ whole genome shotgun (WGS) entry which is preliminary data.</text>
</comment>
<sequence>MKLIIYFTFLQIGLVKYDNVIKLAAARNILDKQKLPSYIHYYEKVTGATTL</sequence>